<dbReference type="OrthoDB" id="2194471at2"/>
<protein>
    <submittedName>
        <fullName evidence="2">Uncharacterized protein</fullName>
    </submittedName>
</protein>
<gene>
    <name evidence="2" type="ORF">IWT30_01259</name>
</gene>
<proteinExistence type="predicted"/>
<dbReference type="Proteomes" id="UP000198374">
    <property type="component" value="Unassembled WGS sequence"/>
</dbReference>
<feature type="transmembrane region" description="Helical" evidence="1">
    <location>
        <begin position="6"/>
        <end position="26"/>
    </location>
</feature>
<keyword evidence="1" id="KW-0472">Membrane</keyword>
<accession>A0A1Z5ICV1</accession>
<sequence length="110" mass="11830">MIYYLCAIFTTISAAVSFGFSIEAYSAAKRQSSASLTTAKYAISRSLALLIVAIGIVFFVSHPYLIALATAMTLVQLFDGVIGLKINRFKTIGPLLTALINAILLLLLIK</sequence>
<evidence type="ECO:0000256" key="1">
    <source>
        <dbReference type="SAM" id="Phobius"/>
    </source>
</evidence>
<dbReference type="EMBL" id="BCMF01000005">
    <property type="protein sequence ID" value="GAW99290.1"/>
    <property type="molecule type" value="Genomic_DNA"/>
</dbReference>
<keyword evidence="1" id="KW-1133">Transmembrane helix</keyword>
<reference evidence="2 3" key="1">
    <citation type="submission" date="2015-11" db="EMBL/GenBank/DDBJ databases">
        <title>Draft genome sequences of new species of the genus Lactobacillus isolated from orchardgrass silage.</title>
        <authorList>
            <person name="Tohno M."/>
            <person name="Tanizawa Y."/>
            <person name="Arita M."/>
        </authorList>
    </citation>
    <scope>NUCLEOTIDE SEQUENCE [LARGE SCALE GENOMIC DNA]</scope>
    <source>
        <strain evidence="2 3">IWT30</strain>
    </source>
</reference>
<name>A0A1Z5ICV1_9LACO</name>
<dbReference type="RefSeq" id="WP_089109086.1">
    <property type="nucleotide sequence ID" value="NZ_BCMF01000005.1"/>
</dbReference>
<feature type="transmembrane region" description="Helical" evidence="1">
    <location>
        <begin position="91"/>
        <end position="109"/>
    </location>
</feature>
<evidence type="ECO:0000313" key="2">
    <source>
        <dbReference type="EMBL" id="GAW99290.1"/>
    </source>
</evidence>
<evidence type="ECO:0000313" key="3">
    <source>
        <dbReference type="Proteomes" id="UP000198374"/>
    </source>
</evidence>
<organism evidence="2 3">
    <name type="scientific">Secundilactobacillus mixtipabuli</name>
    <dbReference type="NCBI Taxonomy" id="1435342"/>
    <lineage>
        <taxon>Bacteria</taxon>
        <taxon>Bacillati</taxon>
        <taxon>Bacillota</taxon>
        <taxon>Bacilli</taxon>
        <taxon>Lactobacillales</taxon>
        <taxon>Lactobacillaceae</taxon>
        <taxon>Secundilactobacillus</taxon>
    </lineage>
</organism>
<keyword evidence="1" id="KW-0812">Transmembrane</keyword>
<feature type="transmembrane region" description="Helical" evidence="1">
    <location>
        <begin position="47"/>
        <end position="71"/>
    </location>
</feature>
<keyword evidence="3" id="KW-1185">Reference proteome</keyword>
<comment type="caution">
    <text evidence="2">The sequence shown here is derived from an EMBL/GenBank/DDBJ whole genome shotgun (WGS) entry which is preliminary data.</text>
</comment>
<dbReference type="AlphaFoldDB" id="A0A1Z5ICV1"/>